<keyword evidence="2" id="KW-1133">Transmembrane helix</keyword>
<dbReference type="EMBL" id="QDEB01000136">
    <property type="protein sequence ID" value="RZC43312.1"/>
    <property type="molecule type" value="Genomic_DNA"/>
</dbReference>
<accession>A0A482WDJ5</accession>
<sequence>MRVLWLGFVICSSLAAHPAVSLPATTTESTRAAASINSVVPLEFPKYSQNYTFVDNSSIRENLASHSENDTEVDDLLGKDAKENPEAPTTVTVLNLKPNPSEEDEDINGKIDTEWIENGDDTEDDKFVPETSPEVTNETVDGIPPMFDGFIFAILAGTFLVISIFAYAGLMLWRRFLEMKYGSREMLVNEDDFIDPDDMKHFSHNNQHSKFK</sequence>
<gene>
    <name evidence="4" type="ORF">BDFB_009805</name>
</gene>
<keyword evidence="5" id="KW-1185">Reference proteome</keyword>
<dbReference type="Proteomes" id="UP000292052">
    <property type="component" value="Unassembled WGS sequence"/>
</dbReference>
<feature type="region of interest" description="Disordered" evidence="1">
    <location>
        <begin position="116"/>
        <end position="140"/>
    </location>
</feature>
<evidence type="ECO:0000256" key="3">
    <source>
        <dbReference type="SAM" id="SignalP"/>
    </source>
</evidence>
<evidence type="ECO:0000313" key="5">
    <source>
        <dbReference type="Proteomes" id="UP000292052"/>
    </source>
</evidence>
<feature type="chain" id="PRO_5019833105" description="Syndecan" evidence="3">
    <location>
        <begin position="16"/>
        <end position="212"/>
    </location>
</feature>
<evidence type="ECO:0000256" key="2">
    <source>
        <dbReference type="SAM" id="Phobius"/>
    </source>
</evidence>
<keyword evidence="3" id="KW-0732">Signal</keyword>
<dbReference type="AlphaFoldDB" id="A0A482WDJ5"/>
<feature type="signal peptide" evidence="3">
    <location>
        <begin position="1"/>
        <end position="15"/>
    </location>
</feature>
<comment type="caution">
    <text evidence="4">The sequence shown here is derived from an EMBL/GenBank/DDBJ whole genome shotgun (WGS) entry which is preliminary data.</text>
</comment>
<feature type="transmembrane region" description="Helical" evidence="2">
    <location>
        <begin position="150"/>
        <end position="173"/>
    </location>
</feature>
<evidence type="ECO:0008006" key="6">
    <source>
        <dbReference type="Google" id="ProtNLM"/>
    </source>
</evidence>
<evidence type="ECO:0000313" key="4">
    <source>
        <dbReference type="EMBL" id="RZC43312.1"/>
    </source>
</evidence>
<evidence type="ECO:0000256" key="1">
    <source>
        <dbReference type="SAM" id="MobiDB-lite"/>
    </source>
</evidence>
<organism evidence="4 5">
    <name type="scientific">Asbolus verrucosus</name>
    <name type="common">Desert ironclad beetle</name>
    <dbReference type="NCBI Taxonomy" id="1661398"/>
    <lineage>
        <taxon>Eukaryota</taxon>
        <taxon>Metazoa</taxon>
        <taxon>Ecdysozoa</taxon>
        <taxon>Arthropoda</taxon>
        <taxon>Hexapoda</taxon>
        <taxon>Insecta</taxon>
        <taxon>Pterygota</taxon>
        <taxon>Neoptera</taxon>
        <taxon>Endopterygota</taxon>
        <taxon>Coleoptera</taxon>
        <taxon>Polyphaga</taxon>
        <taxon>Cucujiformia</taxon>
        <taxon>Tenebrionidae</taxon>
        <taxon>Pimeliinae</taxon>
        <taxon>Asbolus</taxon>
    </lineage>
</organism>
<dbReference type="STRING" id="1661398.A0A482WDJ5"/>
<proteinExistence type="predicted"/>
<protein>
    <recommendedName>
        <fullName evidence="6">Syndecan</fullName>
    </recommendedName>
</protein>
<name>A0A482WDJ5_ASBVE</name>
<keyword evidence="2" id="KW-0472">Membrane</keyword>
<keyword evidence="2" id="KW-0812">Transmembrane</keyword>
<dbReference type="OrthoDB" id="8197303at2759"/>
<reference evidence="4 5" key="1">
    <citation type="submission" date="2017-03" db="EMBL/GenBank/DDBJ databases">
        <title>Genome of the blue death feigning beetle - Asbolus verrucosus.</title>
        <authorList>
            <person name="Rider S.D."/>
        </authorList>
    </citation>
    <scope>NUCLEOTIDE SEQUENCE [LARGE SCALE GENOMIC DNA]</scope>
    <source>
        <strain evidence="4">Butters</strain>
        <tissue evidence="4">Head and leg muscle</tissue>
    </source>
</reference>